<organism evidence="1 2">
    <name type="scientific">Neisseria meningitidis serogroup B</name>
    <dbReference type="NCBI Taxonomy" id="491"/>
    <lineage>
        <taxon>Bacteria</taxon>
        <taxon>Pseudomonadati</taxon>
        <taxon>Pseudomonadota</taxon>
        <taxon>Betaproteobacteria</taxon>
        <taxon>Neisseriales</taxon>
        <taxon>Neisseriaceae</taxon>
        <taxon>Neisseria</taxon>
    </lineage>
</organism>
<evidence type="ECO:0000313" key="2">
    <source>
        <dbReference type="Proteomes" id="UP000182715"/>
    </source>
</evidence>
<reference evidence="1 2" key="1">
    <citation type="submission" date="2014-11" db="EMBL/GenBank/DDBJ databases">
        <authorList>
            <person name="Diene M.Seydina."/>
        </authorList>
    </citation>
    <scope>NUCLEOTIDE SEQUENCE [LARGE SCALE GENOMIC DNA]</scope>
    <source>
        <strain evidence="1 2">Neisseria meningitidis CHUV</strain>
    </source>
</reference>
<sequence>MNFQDYLATFPSIDHLGGLDVQDADGKTVHHIPAVQGKLGSLKLYNALAERFDGKLDKEAAEQGLIWFAEHVADARAHPGKHPNIDLLEKVVQSGETLLLKPLAAQ</sequence>
<evidence type="ECO:0000313" key="1">
    <source>
        <dbReference type="EMBL" id="CRY99153.1"/>
    </source>
</evidence>
<dbReference type="Pfam" id="PF10084">
    <property type="entry name" value="DUF2322"/>
    <property type="match status" value="1"/>
</dbReference>
<evidence type="ECO:0008006" key="3">
    <source>
        <dbReference type="Google" id="ProtNLM"/>
    </source>
</evidence>
<protein>
    <recommendedName>
        <fullName evidence="3">RNA polymerase subunit sigma-32</fullName>
    </recommendedName>
</protein>
<proteinExistence type="predicted"/>
<dbReference type="OMA" id="FGEHTAD"/>
<accession>A0A0H5QU01</accession>
<dbReference type="InterPro" id="IPR016755">
    <property type="entry name" value="UCP019302"/>
</dbReference>
<dbReference type="EMBL" id="CVTF01000054">
    <property type="protein sequence ID" value="CRY99153.1"/>
    <property type="molecule type" value="Genomic_DNA"/>
</dbReference>
<dbReference type="AlphaFoldDB" id="A0A0H5QU01"/>
<name>A0A0H5QU01_NEIMI</name>
<dbReference type="PIRSF" id="PIRSF019302">
    <property type="entry name" value="UCP019302"/>
    <property type="match status" value="1"/>
</dbReference>
<dbReference type="Proteomes" id="UP000182715">
    <property type="component" value="Unassembled WGS sequence"/>
</dbReference>